<dbReference type="STRING" id="1913577.LPB144_03400"/>
<dbReference type="EMBL" id="CP018153">
    <property type="protein sequence ID" value="APG59512.1"/>
    <property type="molecule type" value="Genomic_DNA"/>
</dbReference>
<dbReference type="InterPro" id="IPR029069">
    <property type="entry name" value="HotDog_dom_sf"/>
</dbReference>
<feature type="domain" description="ApeI dehydratase-like" evidence="1">
    <location>
        <begin position="14"/>
        <end position="95"/>
    </location>
</feature>
<proteinExistence type="predicted"/>
<organism evidence="2 3">
    <name type="scientific">Christiangramia salexigens</name>
    <dbReference type="NCBI Taxonomy" id="1913577"/>
    <lineage>
        <taxon>Bacteria</taxon>
        <taxon>Pseudomonadati</taxon>
        <taxon>Bacteroidota</taxon>
        <taxon>Flavobacteriia</taxon>
        <taxon>Flavobacteriales</taxon>
        <taxon>Flavobacteriaceae</taxon>
        <taxon>Christiangramia</taxon>
    </lineage>
</organism>
<dbReference type="SUPFAM" id="SSF54637">
    <property type="entry name" value="Thioesterase/thiol ester dehydrase-isomerase"/>
    <property type="match status" value="1"/>
</dbReference>
<keyword evidence="3" id="KW-1185">Reference proteome</keyword>
<evidence type="ECO:0000313" key="3">
    <source>
        <dbReference type="Proteomes" id="UP000182510"/>
    </source>
</evidence>
<dbReference type="KEGG" id="grl:LPB144_03400"/>
<reference evidence="2 3" key="1">
    <citation type="submission" date="2016-11" db="EMBL/GenBank/DDBJ databases">
        <title>Gramella sp. LPB0144 isolated from marine environment.</title>
        <authorList>
            <person name="Kim E."/>
            <person name="Yi H."/>
        </authorList>
    </citation>
    <scope>NUCLEOTIDE SEQUENCE [LARGE SCALE GENOMIC DNA]</scope>
    <source>
        <strain evidence="2 3">LPB0144</strain>
    </source>
</reference>
<dbReference type="InterPro" id="IPR054545">
    <property type="entry name" value="ApeI-like"/>
</dbReference>
<dbReference type="Gene3D" id="3.10.129.10">
    <property type="entry name" value="Hotdog Thioesterase"/>
    <property type="match status" value="1"/>
</dbReference>
<dbReference type="Pfam" id="PF22818">
    <property type="entry name" value="ApeI-like"/>
    <property type="match status" value="1"/>
</dbReference>
<sequence length="121" mass="13782">MVLKNFYEVIDTKIEDDKHCTTLKVNAEHEIFNGHFPGRPVTPGVVLMQLFKDEAERISKNQLQFVRGNNIKFTAVFDPTDCNELLLESNLEEAGDFFNLKGIAKNNNGIVLKISSLYHKL</sequence>
<evidence type="ECO:0000313" key="2">
    <source>
        <dbReference type="EMBL" id="APG59512.1"/>
    </source>
</evidence>
<dbReference type="RefSeq" id="WP_072552167.1">
    <property type="nucleotide sequence ID" value="NZ_CP018153.1"/>
</dbReference>
<dbReference type="Proteomes" id="UP000182510">
    <property type="component" value="Chromosome"/>
</dbReference>
<protein>
    <submittedName>
        <fullName evidence="2">Hydroxymyristoyl-ACP dehydratase</fullName>
    </submittedName>
</protein>
<accession>A0A1L3J302</accession>
<dbReference type="AlphaFoldDB" id="A0A1L3J302"/>
<gene>
    <name evidence="2" type="ORF">LPB144_03400</name>
</gene>
<name>A0A1L3J302_9FLAO</name>
<dbReference type="OrthoDB" id="9772788at2"/>
<evidence type="ECO:0000259" key="1">
    <source>
        <dbReference type="Pfam" id="PF22818"/>
    </source>
</evidence>